<dbReference type="Pfam" id="PF00616">
    <property type="entry name" value="RasGAP"/>
    <property type="match status" value="1"/>
</dbReference>
<dbReference type="Pfam" id="PF00168">
    <property type="entry name" value="C2"/>
    <property type="match status" value="2"/>
</dbReference>
<keyword evidence="2" id="KW-0479">Metal-binding</keyword>
<feature type="domain" description="C2" evidence="8">
    <location>
        <begin position="1"/>
        <end position="114"/>
    </location>
</feature>
<evidence type="ECO:0000256" key="2">
    <source>
        <dbReference type="ARBA" id="ARBA00022723"/>
    </source>
</evidence>
<organism evidence="10 11">
    <name type="scientific">Cinara cedri</name>
    <dbReference type="NCBI Taxonomy" id="506608"/>
    <lineage>
        <taxon>Eukaryota</taxon>
        <taxon>Metazoa</taxon>
        <taxon>Ecdysozoa</taxon>
        <taxon>Arthropoda</taxon>
        <taxon>Hexapoda</taxon>
        <taxon>Insecta</taxon>
        <taxon>Pterygota</taxon>
        <taxon>Neoptera</taxon>
        <taxon>Paraneoptera</taxon>
        <taxon>Hemiptera</taxon>
        <taxon>Sternorrhyncha</taxon>
        <taxon>Aphidomorpha</taxon>
        <taxon>Aphidoidea</taxon>
        <taxon>Aphididae</taxon>
        <taxon>Lachninae</taxon>
        <taxon>Cinara</taxon>
    </lineage>
</organism>
<dbReference type="CDD" id="cd05128">
    <property type="entry name" value="RasGAP_GAP1_like"/>
    <property type="match status" value="1"/>
</dbReference>
<feature type="domain" description="PH" evidence="7">
    <location>
        <begin position="563"/>
        <end position="672"/>
    </location>
</feature>
<feature type="domain" description="C2" evidence="8">
    <location>
        <begin position="118"/>
        <end position="250"/>
    </location>
</feature>
<dbReference type="GO" id="GO:0035556">
    <property type="term" value="P:intracellular signal transduction"/>
    <property type="evidence" value="ECO:0007669"/>
    <property type="project" value="InterPro"/>
</dbReference>
<evidence type="ECO:0000256" key="1">
    <source>
        <dbReference type="ARBA" id="ARBA00022468"/>
    </source>
</evidence>
<dbReference type="Gene3D" id="1.10.506.10">
    <property type="entry name" value="GTPase Activation - p120gap, domain 1"/>
    <property type="match status" value="1"/>
</dbReference>
<dbReference type="PROSITE" id="PS50004">
    <property type="entry name" value="C2"/>
    <property type="match status" value="2"/>
</dbReference>
<dbReference type="CDD" id="cd01244">
    <property type="entry name" value="PH_GAP1-like"/>
    <property type="match status" value="1"/>
</dbReference>
<dbReference type="PROSITE" id="PS51113">
    <property type="entry name" value="ZF_BTK"/>
    <property type="match status" value="1"/>
</dbReference>
<dbReference type="GO" id="GO:0005096">
    <property type="term" value="F:GTPase activator activity"/>
    <property type="evidence" value="ECO:0007669"/>
    <property type="project" value="UniProtKB-KW"/>
</dbReference>
<dbReference type="OrthoDB" id="1562946at2759"/>
<dbReference type="InterPro" id="IPR023152">
    <property type="entry name" value="RasGAP_CS"/>
</dbReference>
<proteinExistence type="predicted"/>
<dbReference type="InterPro" id="IPR008936">
    <property type="entry name" value="Rho_GTPase_activation_prot"/>
</dbReference>
<dbReference type="SUPFAM" id="SSF50729">
    <property type="entry name" value="PH domain-like"/>
    <property type="match status" value="1"/>
</dbReference>
<dbReference type="InterPro" id="IPR001849">
    <property type="entry name" value="PH_domain"/>
</dbReference>
<dbReference type="EMBL" id="CABPRJ010000974">
    <property type="protein sequence ID" value="VVC33786.1"/>
    <property type="molecule type" value="Genomic_DNA"/>
</dbReference>
<dbReference type="PANTHER" id="PTHR10194:SF148">
    <property type="entry name" value="GTPASE-ACTIVATING PROTEIN"/>
    <property type="match status" value="1"/>
</dbReference>
<dbReference type="InterPro" id="IPR000008">
    <property type="entry name" value="C2_dom"/>
</dbReference>
<evidence type="ECO:0000259" key="9">
    <source>
        <dbReference type="PROSITE" id="PS50018"/>
    </source>
</evidence>
<dbReference type="PROSITE" id="PS00509">
    <property type="entry name" value="RAS_GTPASE_ACTIV_1"/>
    <property type="match status" value="1"/>
</dbReference>
<dbReference type="InterPro" id="IPR001562">
    <property type="entry name" value="Znf_Btk_motif"/>
</dbReference>
<keyword evidence="3" id="KW-0677">Repeat</keyword>
<dbReference type="AlphaFoldDB" id="A0A5E4MQ39"/>
<keyword evidence="1" id="KW-0343">GTPase activation</keyword>
<dbReference type="InterPro" id="IPR011993">
    <property type="entry name" value="PH-like_dom_sf"/>
</dbReference>
<dbReference type="GO" id="GO:0008270">
    <property type="term" value="F:zinc ion binding"/>
    <property type="evidence" value="ECO:0007669"/>
    <property type="project" value="UniProtKB-KW"/>
</dbReference>
<dbReference type="Proteomes" id="UP000325440">
    <property type="component" value="Unassembled WGS sequence"/>
</dbReference>
<gene>
    <name evidence="10" type="ORF">CINCED_3A013351</name>
</gene>
<dbReference type="PANTHER" id="PTHR10194">
    <property type="entry name" value="RAS GTPASE-ACTIVATING PROTEINS"/>
    <property type="match status" value="1"/>
</dbReference>
<evidence type="ECO:0000256" key="3">
    <source>
        <dbReference type="ARBA" id="ARBA00022737"/>
    </source>
</evidence>
<evidence type="ECO:0000256" key="4">
    <source>
        <dbReference type="ARBA" id="ARBA00022771"/>
    </source>
</evidence>
<keyword evidence="4 6" id="KW-0863">Zinc-finger</keyword>
<dbReference type="PROSITE" id="PS50003">
    <property type="entry name" value="PH_DOMAIN"/>
    <property type="match status" value="1"/>
</dbReference>
<evidence type="ECO:0000259" key="7">
    <source>
        <dbReference type="PROSITE" id="PS50003"/>
    </source>
</evidence>
<dbReference type="SMART" id="SM00323">
    <property type="entry name" value="RasGAP"/>
    <property type="match status" value="1"/>
</dbReference>
<dbReference type="Gene3D" id="2.30.29.30">
    <property type="entry name" value="Pleckstrin-homology domain (PH domain)/Phosphotyrosine-binding domain (PTB)"/>
    <property type="match status" value="1"/>
</dbReference>
<dbReference type="InterPro" id="IPR035892">
    <property type="entry name" value="C2_domain_sf"/>
</dbReference>
<name>A0A5E4MQ39_9HEMI</name>
<keyword evidence="11" id="KW-1185">Reference proteome</keyword>
<evidence type="ECO:0000256" key="5">
    <source>
        <dbReference type="ARBA" id="ARBA00022833"/>
    </source>
</evidence>
<dbReference type="SUPFAM" id="SSF49562">
    <property type="entry name" value="C2 domain (Calcium/lipid-binding domain, CaLB)"/>
    <property type="match status" value="2"/>
</dbReference>
<dbReference type="SMART" id="SM00239">
    <property type="entry name" value="C2"/>
    <property type="match status" value="2"/>
</dbReference>
<dbReference type="InterPro" id="IPR001936">
    <property type="entry name" value="RasGAP_dom"/>
</dbReference>
<evidence type="ECO:0000313" key="10">
    <source>
        <dbReference type="EMBL" id="VVC33786.1"/>
    </source>
</evidence>
<sequence length="830" mass="95117">MTMADGKPNFRVVERLKIKIGDAKNLGKGHSTLRDGHCTITLDQEEIFRTATIEKAIDPFWGEEFEFEIPRRFRYLGVCVYERDRPLGRVTVRRDQLTSFNDKDHWFPLRPLNVESEVQGKIHIEIEFCESRGRLNVRLNEACELAITNGNCDPFADVTVRYTNDKTETQRTKVKKKTNSPVFDEAFAFTLPGLGGIPKQHLSGQSPTADWAELIVTLYHEISGSNTVFLGQVIIPLQGRPVSAWYFLQPRNRKSSLREDQSSNYPSVGSLRLKIHYTADHVLPSHNYERLKHLLMNSHSVQPITASTVYLLGEIIPNKIDSAQPLVRILLHHGQIVQTIRSLAIWEISKVTDANTIFRGNSMVSKMMDESMHISGMRYLHETLRPPIERLLAERRPCEIDPNRVKESTVIEHNFANLQIYVEDVIKAITTSALKCPTVMCQLFHTLKEVAITFFPENKEIKYSVVSGFIFLRFFAPAILGPRLFDLTKEQIDSQTNRTLTLVSKTIQSLGNLVCSRSNFKEEYMQRMIQAVYTEQNITAVRQFLEIISASAGPAQCTQDTPVTLKEGFLRKITTWMLTKRAQGRNKFGRKNFKQRYFKLTTRDLSYAKQKGKESLCTITLSDILAVERLQQESFNKNNMFQIIQPERILYIQANNCVEEKEWVDLLTKMCFSNSKRLTLYHPAAFINGTWLCCKSNIERTTGCQEVSTSVDHIQTSSVDVDRELSRIHALCVAHIDRFDSVLKACECKAVYPGDRLCLPILIEDPKTTFITLSTLREIIYTLEQEHRTVLRTIARETKYGSKQAPIGDDNYLLLAGRKDLSAHHQQKVW</sequence>
<dbReference type="CDD" id="cd04010">
    <property type="entry name" value="C2B_RasA3"/>
    <property type="match status" value="1"/>
</dbReference>
<evidence type="ECO:0000259" key="8">
    <source>
        <dbReference type="PROSITE" id="PS50004"/>
    </source>
</evidence>
<dbReference type="PROSITE" id="PS50018">
    <property type="entry name" value="RAS_GTPASE_ACTIV_2"/>
    <property type="match status" value="1"/>
</dbReference>
<reference evidence="10 11" key="1">
    <citation type="submission" date="2019-08" db="EMBL/GenBank/DDBJ databases">
        <authorList>
            <person name="Alioto T."/>
            <person name="Alioto T."/>
            <person name="Gomez Garrido J."/>
        </authorList>
    </citation>
    <scope>NUCLEOTIDE SEQUENCE [LARGE SCALE GENOMIC DNA]</scope>
</reference>
<evidence type="ECO:0000256" key="6">
    <source>
        <dbReference type="PROSITE-ProRule" id="PRU00432"/>
    </source>
</evidence>
<dbReference type="Pfam" id="PF00779">
    <property type="entry name" value="BTK"/>
    <property type="match status" value="1"/>
</dbReference>
<accession>A0A5E4MQ39</accession>
<dbReference type="SUPFAM" id="SSF48350">
    <property type="entry name" value="GTPase activation domain, GAP"/>
    <property type="match status" value="1"/>
</dbReference>
<dbReference type="Gene3D" id="2.60.40.150">
    <property type="entry name" value="C2 domain"/>
    <property type="match status" value="2"/>
</dbReference>
<evidence type="ECO:0000313" key="11">
    <source>
        <dbReference type="Proteomes" id="UP000325440"/>
    </source>
</evidence>
<feature type="domain" description="Ras-GAP" evidence="9">
    <location>
        <begin position="318"/>
        <end position="512"/>
    </location>
</feature>
<dbReference type="Pfam" id="PF00169">
    <property type="entry name" value="PH"/>
    <property type="match status" value="1"/>
</dbReference>
<protein>
    <submittedName>
        <fullName evidence="10">Ras GTPase-activating protein,C2 domain,PH domain-like,Pleckstrin homology domain,Ras GTPase</fullName>
    </submittedName>
</protein>
<dbReference type="SMART" id="SM00233">
    <property type="entry name" value="PH"/>
    <property type="match status" value="1"/>
</dbReference>
<keyword evidence="5" id="KW-0862">Zinc</keyword>
<dbReference type="InterPro" id="IPR039360">
    <property type="entry name" value="Ras_GTPase"/>
</dbReference>
<dbReference type="SMART" id="SM00107">
    <property type="entry name" value="BTK"/>
    <property type="match status" value="1"/>
</dbReference>